<keyword evidence="1" id="KW-0378">Hydrolase</keyword>
<sequence>MFLKHLRYLFLFFPFFLLAQQETKIIAYLEPGKDLIKIEQTLVITNTSSQSWDRVVLLDWANSFSNVETALANRFAEDFKNRFQFSKEEDRGKTVFQQQTAAADYTVHRLPNQKDVVELLLEEPLIPGSSRTFILNYEVTIPEDDFTDYGKTSTGEYNLKFWYLHPAVFANGDWQYYSHKDLNDFYGAPMDFTISLHIPTNFNAISTIPLQLEAPTNTYNSYLFGGSGYKEADLYIRKEKLQFKRYHTDQLTIISDLKDDNLSDPMKIVVLNKITDYLTEHLGPYPHDQILISNRYYKESPVYGLSSLPDFINPFPDGFSYEVQMLKAMTRKWVESGYLINPRDEFWLQNAITIYTLMKYQENAYPDLKIAGKFSKVWGLRSFNAAKLKFNDQYSLLFLNTARLNLDQALVTPGDSLVKYNQELGIPYKAGVGFMYLDDYLDDASLEKTIQQLYASSLTEPTNTSEFQRVLNSHANESTDWFFEDFITTHVRMDWKIRSVSRDEDSLKVKLKNKSGRMLPVPFYRLKNDSILTKEWIPAFARDTTITLSRKRADRIAINYEQLIPEFSQRDNYRTLKDFPSINRPLRFKFFKDVEDPTKTEVFLIPDLGFNLYDGVSLGARFYNGNLLPKPFRYGINPTYGFNSKKLIGSIGFAYAHPMQDRTERLYEVRYGLSANTYSYEEDLLYRRFSGFLSLSFRPEDLRSNRKQRLNFRNVLVNRERSDLNPVSEPDYNVFAITWSHSDPNFKRFFSYNIGTEISTKFGKLDGSLEWRKLFKDNRQLNFRLFAGTFLYNDTGSDDFFSFALDRPTDYLFDYNYYGRSEDSGLFSQQLIVAEGGFKSQLEPAFANRWITTANASYSIWKYIYAYGDVGLVKNSEASAKFVYDSGVRLNLLQDYFELYFPLYSNKGWEVAQPDYDQKIRFIVTLDINTFVSLFNRRWY</sequence>
<proteinExistence type="predicted"/>
<name>W8VQU0_9FLAO</name>
<evidence type="ECO:0000313" key="1">
    <source>
        <dbReference type="EMBL" id="BAO55894.1"/>
    </source>
</evidence>
<keyword evidence="1" id="KW-0031">Aminopeptidase</keyword>
<evidence type="ECO:0000313" key="2">
    <source>
        <dbReference type="Proteomes" id="UP000031760"/>
    </source>
</evidence>
<dbReference type="HOGENOM" id="CLU_013583_0_0_10"/>
<dbReference type="EMBL" id="AP014548">
    <property type="protein sequence ID" value="BAO55894.1"/>
    <property type="molecule type" value="Genomic_DNA"/>
</dbReference>
<dbReference type="Gene3D" id="1.10.390.10">
    <property type="entry name" value="Neutral Protease Domain 2"/>
    <property type="match status" value="1"/>
</dbReference>
<keyword evidence="1" id="KW-0645">Protease</keyword>
<accession>W8VQU0</accession>
<gene>
    <name evidence="1" type="ORF">NMS_1885</name>
</gene>
<dbReference type="KEGG" id="nmf:NMS_1885"/>
<keyword evidence="2" id="KW-1185">Reference proteome</keyword>
<dbReference type="AlphaFoldDB" id="W8VQU0"/>
<organism evidence="1 2">
    <name type="scientific">Nonlabens marinus S1-08</name>
    <dbReference type="NCBI Taxonomy" id="1454201"/>
    <lineage>
        <taxon>Bacteria</taxon>
        <taxon>Pseudomonadati</taxon>
        <taxon>Bacteroidota</taxon>
        <taxon>Flavobacteriia</taxon>
        <taxon>Flavobacteriales</taxon>
        <taxon>Flavobacteriaceae</taxon>
        <taxon>Nonlabens</taxon>
    </lineage>
</organism>
<protein>
    <submittedName>
        <fullName evidence="1">Aminopeptidase N</fullName>
    </submittedName>
</protein>
<dbReference type="GO" id="GO:0004177">
    <property type="term" value="F:aminopeptidase activity"/>
    <property type="evidence" value="ECO:0007669"/>
    <property type="project" value="UniProtKB-KW"/>
</dbReference>
<dbReference type="Proteomes" id="UP000031760">
    <property type="component" value="Chromosome"/>
</dbReference>
<dbReference type="InterPro" id="IPR027268">
    <property type="entry name" value="Peptidase_M4/M1_CTD_sf"/>
</dbReference>
<reference evidence="1 2" key="1">
    <citation type="journal article" date="2014" name="Proc. Natl. Acad. Sci. U.S.A.">
        <title>Functional characterization of flavobacteria rhodopsins reveals a unique class of light-driven chloride pump in bacteria.</title>
        <authorList>
            <person name="Yoshizawa S."/>
            <person name="Kumagai Y."/>
            <person name="Kim H."/>
            <person name="Ogura Y."/>
            <person name="Hayashi T."/>
            <person name="Iwasaki W."/>
            <person name="DeLong E.F."/>
            <person name="Kogure K."/>
        </authorList>
    </citation>
    <scope>NUCLEOTIDE SEQUENCE [LARGE SCALE GENOMIC DNA]</scope>
    <source>
        <strain evidence="1 2">S1-08</strain>
    </source>
</reference>
<dbReference type="STRING" id="1454201.NMS_1885"/>